<dbReference type="PANTHER" id="PTHR47429:SF2">
    <property type="entry name" value="PROTEIN TWIN LOV 1"/>
    <property type="match status" value="1"/>
</dbReference>
<keyword evidence="6" id="KW-0675">Receptor</keyword>
<evidence type="ECO:0000256" key="1">
    <source>
        <dbReference type="ARBA" id="ARBA00022543"/>
    </source>
</evidence>
<dbReference type="Gene3D" id="3.30.450.20">
    <property type="entry name" value="PAS domain"/>
    <property type="match status" value="1"/>
</dbReference>
<organism evidence="9 10">
    <name type="scientific">Chara braunii</name>
    <name type="common">Braun's stonewort</name>
    <dbReference type="NCBI Taxonomy" id="69332"/>
    <lineage>
        <taxon>Eukaryota</taxon>
        <taxon>Viridiplantae</taxon>
        <taxon>Streptophyta</taxon>
        <taxon>Charophyceae</taxon>
        <taxon>Charales</taxon>
        <taxon>Characeae</taxon>
        <taxon>Chara</taxon>
    </lineage>
</organism>
<dbReference type="STRING" id="69332.A0A388K344"/>
<dbReference type="Pfam" id="PF13426">
    <property type="entry name" value="PAS_9"/>
    <property type="match status" value="1"/>
</dbReference>
<reference evidence="9 10" key="1">
    <citation type="journal article" date="2018" name="Cell">
        <title>The Chara Genome: Secondary Complexity and Implications for Plant Terrestrialization.</title>
        <authorList>
            <person name="Nishiyama T."/>
            <person name="Sakayama H."/>
            <person name="Vries J.D."/>
            <person name="Buschmann H."/>
            <person name="Saint-Marcoux D."/>
            <person name="Ullrich K.K."/>
            <person name="Haas F.B."/>
            <person name="Vanderstraeten L."/>
            <person name="Becker D."/>
            <person name="Lang D."/>
            <person name="Vosolsobe S."/>
            <person name="Rombauts S."/>
            <person name="Wilhelmsson P.K.I."/>
            <person name="Janitza P."/>
            <person name="Kern R."/>
            <person name="Heyl A."/>
            <person name="Rumpler F."/>
            <person name="Villalobos L.I.A.C."/>
            <person name="Clay J.M."/>
            <person name="Skokan R."/>
            <person name="Toyoda A."/>
            <person name="Suzuki Y."/>
            <person name="Kagoshima H."/>
            <person name="Schijlen E."/>
            <person name="Tajeshwar N."/>
            <person name="Catarino B."/>
            <person name="Hetherington A.J."/>
            <person name="Saltykova A."/>
            <person name="Bonnot C."/>
            <person name="Breuninger H."/>
            <person name="Symeonidi A."/>
            <person name="Radhakrishnan G.V."/>
            <person name="Van Nieuwerburgh F."/>
            <person name="Deforce D."/>
            <person name="Chang C."/>
            <person name="Karol K.G."/>
            <person name="Hedrich R."/>
            <person name="Ulvskov P."/>
            <person name="Glockner G."/>
            <person name="Delwiche C.F."/>
            <person name="Petrasek J."/>
            <person name="Van de Peer Y."/>
            <person name="Friml J."/>
            <person name="Beilby M."/>
            <person name="Dolan L."/>
            <person name="Kohara Y."/>
            <person name="Sugano S."/>
            <person name="Fujiyama A."/>
            <person name="Delaux P.-M."/>
            <person name="Quint M."/>
            <person name="TheiBen G."/>
            <person name="Hagemann M."/>
            <person name="Harholt J."/>
            <person name="Dunand C."/>
            <person name="Zachgo S."/>
            <person name="Langdale J."/>
            <person name="Maumus F."/>
            <person name="Straeten D.V.D."/>
            <person name="Gould S.B."/>
            <person name="Rensing S.A."/>
        </authorList>
    </citation>
    <scope>NUCLEOTIDE SEQUENCE [LARGE SCALE GENOMIC DNA]</scope>
    <source>
        <strain evidence="9 10">S276</strain>
    </source>
</reference>
<dbReference type="AlphaFoldDB" id="A0A388K344"/>
<dbReference type="OrthoDB" id="447251at2759"/>
<comment type="caution">
    <text evidence="9">The sequence shown here is derived from an EMBL/GenBank/DDBJ whole genome shotgun (WGS) entry which is preliminary data.</text>
</comment>
<dbReference type="PANTHER" id="PTHR47429">
    <property type="entry name" value="PROTEIN TWIN LOV 1"/>
    <property type="match status" value="1"/>
</dbReference>
<protein>
    <recommendedName>
        <fullName evidence="8">PAS domain-containing protein</fullName>
    </recommendedName>
</protein>
<dbReference type="InterPro" id="IPR000014">
    <property type="entry name" value="PAS"/>
</dbReference>
<evidence type="ECO:0000256" key="5">
    <source>
        <dbReference type="ARBA" id="ARBA00022991"/>
    </source>
</evidence>
<keyword evidence="2" id="KW-0716">Sensory transduction</keyword>
<gene>
    <name evidence="9" type="ORF">CBR_g44331</name>
</gene>
<dbReference type="CDD" id="cd00130">
    <property type="entry name" value="PAS"/>
    <property type="match status" value="1"/>
</dbReference>
<feature type="compositionally biased region" description="Basic and acidic residues" evidence="7">
    <location>
        <begin position="58"/>
        <end position="67"/>
    </location>
</feature>
<dbReference type="SUPFAM" id="SSF55785">
    <property type="entry name" value="PYP-like sensor domain (PAS domain)"/>
    <property type="match status" value="1"/>
</dbReference>
<keyword evidence="3" id="KW-0285">Flavoprotein</keyword>
<feature type="compositionally biased region" description="Basic residues" evidence="7">
    <location>
        <begin position="93"/>
        <end position="102"/>
    </location>
</feature>
<feature type="region of interest" description="Disordered" evidence="7">
    <location>
        <begin position="35"/>
        <end position="104"/>
    </location>
</feature>
<evidence type="ECO:0000256" key="4">
    <source>
        <dbReference type="ARBA" id="ARBA00022643"/>
    </source>
</evidence>
<keyword evidence="1" id="KW-0600">Photoreceptor protein</keyword>
<evidence type="ECO:0000256" key="6">
    <source>
        <dbReference type="ARBA" id="ARBA00023170"/>
    </source>
</evidence>
<evidence type="ECO:0000313" key="10">
    <source>
        <dbReference type="Proteomes" id="UP000265515"/>
    </source>
</evidence>
<dbReference type="Gramene" id="GBG64445">
    <property type="protein sequence ID" value="GBG64445"/>
    <property type="gene ID" value="CBR_g44331"/>
</dbReference>
<evidence type="ECO:0000313" key="9">
    <source>
        <dbReference type="EMBL" id="GBG64445.1"/>
    </source>
</evidence>
<dbReference type="EMBL" id="BFEA01000050">
    <property type="protein sequence ID" value="GBG64445.1"/>
    <property type="molecule type" value="Genomic_DNA"/>
</dbReference>
<dbReference type="PROSITE" id="PS50112">
    <property type="entry name" value="PAS"/>
    <property type="match status" value="1"/>
</dbReference>
<accession>A0A388K344</accession>
<dbReference type="GO" id="GO:0009881">
    <property type="term" value="F:photoreceptor activity"/>
    <property type="evidence" value="ECO:0007669"/>
    <property type="project" value="UniProtKB-KW"/>
</dbReference>
<dbReference type="Proteomes" id="UP000265515">
    <property type="component" value="Unassembled WGS sequence"/>
</dbReference>
<evidence type="ECO:0000256" key="2">
    <source>
        <dbReference type="ARBA" id="ARBA00022606"/>
    </source>
</evidence>
<dbReference type="InterPro" id="IPR035965">
    <property type="entry name" value="PAS-like_dom_sf"/>
</dbReference>
<evidence type="ECO:0000259" key="8">
    <source>
        <dbReference type="PROSITE" id="PS50112"/>
    </source>
</evidence>
<proteinExistence type="predicted"/>
<evidence type="ECO:0000256" key="7">
    <source>
        <dbReference type="SAM" id="MobiDB-lite"/>
    </source>
</evidence>
<dbReference type="GO" id="GO:0005634">
    <property type="term" value="C:nucleus"/>
    <property type="evidence" value="ECO:0007669"/>
    <property type="project" value="TreeGrafter"/>
</dbReference>
<evidence type="ECO:0000256" key="3">
    <source>
        <dbReference type="ARBA" id="ARBA00022630"/>
    </source>
</evidence>
<sequence length="211" mass="23604">MRPIDGFLSHVHRSLSRKARKADIVGRDTYETLKETKHSKAPGVAPTKAMKMAATIARSDEERDQEKAPVMAAEAVEEDLDTKMEPATQPARRSSRPGKAPRKGLDLATTLERINKNFVITDPRLPDNPIIFASDNFLELTEYSREEILGKNCSGFQFPAFHCTDELRSGFLFRKKNFVDGLCASPLPYYLQSDFASTAYLPHLKGDALDT</sequence>
<keyword evidence="4" id="KW-0288">FMN</keyword>
<keyword evidence="5" id="KW-0157">Chromophore</keyword>
<feature type="domain" description="PAS" evidence="8">
    <location>
        <begin position="103"/>
        <end position="152"/>
    </location>
</feature>
<name>A0A388K344_CHABU</name>
<keyword evidence="10" id="KW-1185">Reference proteome</keyword>